<sequence>MSDTPAHGDAEPTGELTLTSPAFDDGERIPEQYGRDGGDVNPPLSIAGVPADAASLALVVDDPDARDPAGKVWVHWLVWNIDPAREEIPEGWDAEGADEGTNDFGEVGYGGPSPPDREHTYRFKLYALDEELGVTRGATKGELGAAMEDSVLAQAQLTGTFAP</sequence>
<dbReference type="Gene3D" id="3.90.280.10">
    <property type="entry name" value="PEBP-like"/>
    <property type="match status" value="1"/>
</dbReference>
<evidence type="ECO:0000313" key="3">
    <source>
        <dbReference type="Proteomes" id="UP001500420"/>
    </source>
</evidence>
<dbReference type="EMBL" id="BAAADV010000001">
    <property type="protein sequence ID" value="GAA0663301.1"/>
    <property type="molecule type" value="Genomic_DNA"/>
</dbReference>
<organism evidence="2 3">
    <name type="scientific">Natronoarchaeum mannanilyticum</name>
    <dbReference type="NCBI Taxonomy" id="926360"/>
    <lineage>
        <taxon>Archaea</taxon>
        <taxon>Methanobacteriati</taxon>
        <taxon>Methanobacteriota</taxon>
        <taxon>Stenosarchaea group</taxon>
        <taxon>Halobacteria</taxon>
        <taxon>Halobacteriales</taxon>
        <taxon>Natronoarchaeaceae</taxon>
    </lineage>
</organism>
<evidence type="ECO:0008006" key="4">
    <source>
        <dbReference type="Google" id="ProtNLM"/>
    </source>
</evidence>
<dbReference type="Pfam" id="PF01161">
    <property type="entry name" value="PBP"/>
    <property type="match status" value="1"/>
</dbReference>
<protein>
    <recommendedName>
        <fullName evidence="4">YbhB/YbcL family Raf kinase inhibitor-like protein</fullName>
    </recommendedName>
</protein>
<feature type="region of interest" description="Disordered" evidence="1">
    <location>
        <begin position="1"/>
        <end position="46"/>
    </location>
</feature>
<dbReference type="Proteomes" id="UP001500420">
    <property type="component" value="Unassembled WGS sequence"/>
</dbReference>
<feature type="compositionally biased region" description="Acidic residues" evidence="1">
    <location>
        <begin position="90"/>
        <end position="101"/>
    </location>
</feature>
<accession>A0AAV3T6R8</accession>
<dbReference type="InterPro" id="IPR036610">
    <property type="entry name" value="PEBP-like_sf"/>
</dbReference>
<dbReference type="CDD" id="cd00865">
    <property type="entry name" value="PEBP_bact_arch"/>
    <property type="match status" value="1"/>
</dbReference>
<evidence type="ECO:0000313" key="2">
    <source>
        <dbReference type="EMBL" id="GAA0663301.1"/>
    </source>
</evidence>
<dbReference type="InterPro" id="IPR005247">
    <property type="entry name" value="YbhB_YbcL/LppC-like"/>
</dbReference>
<comment type="caution">
    <text evidence="2">The sequence shown here is derived from an EMBL/GenBank/DDBJ whole genome shotgun (WGS) entry which is preliminary data.</text>
</comment>
<dbReference type="PANTHER" id="PTHR30289:SF1">
    <property type="entry name" value="PEBP (PHOSPHATIDYLETHANOLAMINE-BINDING PROTEIN) FAMILY PROTEIN"/>
    <property type="match status" value="1"/>
</dbReference>
<dbReference type="AlphaFoldDB" id="A0AAV3T6R8"/>
<evidence type="ECO:0000256" key="1">
    <source>
        <dbReference type="SAM" id="MobiDB-lite"/>
    </source>
</evidence>
<dbReference type="PANTHER" id="PTHR30289">
    <property type="entry name" value="UNCHARACTERIZED PROTEIN YBCL-RELATED"/>
    <property type="match status" value="1"/>
</dbReference>
<gene>
    <name evidence="2" type="ORF">GCM10009020_04910</name>
</gene>
<dbReference type="InterPro" id="IPR008914">
    <property type="entry name" value="PEBP"/>
</dbReference>
<feature type="compositionally biased region" description="Basic and acidic residues" evidence="1">
    <location>
        <begin position="1"/>
        <end position="10"/>
    </location>
</feature>
<feature type="compositionally biased region" description="Basic and acidic residues" evidence="1">
    <location>
        <begin position="25"/>
        <end position="38"/>
    </location>
</feature>
<dbReference type="RefSeq" id="WP_343772257.1">
    <property type="nucleotide sequence ID" value="NZ_BAAADV010000001.1"/>
</dbReference>
<feature type="region of interest" description="Disordered" evidence="1">
    <location>
        <begin position="90"/>
        <end position="115"/>
    </location>
</feature>
<reference evidence="2 3" key="1">
    <citation type="journal article" date="2019" name="Int. J. Syst. Evol. Microbiol.">
        <title>The Global Catalogue of Microorganisms (GCM) 10K type strain sequencing project: providing services to taxonomists for standard genome sequencing and annotation.</title>
        <authorList>
            <consortium name="The Broad Institute Genomics Platform"/>
            <consortium name="The Broad Institute Genome Sequencing Center for Infectious Disease"/>
            <person name="Wu L."/>
            <person name="Ma J."/>
        </authorList>
    </citation>
    <scope>NUCLEOTIDE SEQUENCE [LARGE SCALE GENOMIC DNA]</scope>
    <source>
        <strain evidence="2 3">JCM 16328</strain>
    </source>
</reference>
<name>A0AAV3T6R8_9EURY</name>
<proteinExistence type="predicted"/>
<keyword evidence="3" id="KW-1185">Reference proteome</keyword>
<dbReference type="SUPFAM" id="SSF49777">
    <property type="entry name" value="PEBP-like"/>
    <property type="match status" value="1"/>
</dbReference>
<dbReference type="NCBIfam" id="TIGR00481">
    <property type="entry name" value="YbhB/YbcL family Raf kinase inhibitor-like protein"/>
    <property type="match status" value="1"/>
</dbReference>